<keyword evidence="2" id="KW-1185">Reference proteome</keyword>
<accession>A0ABR3QDL0</accession>
<dbReference type="Proteomes" id="UP001565368">
    <property type="component" value="Unassembled WGS sequence"/>
</dbReference>
<protein>
    <submittedName>
        <fullName evidence="1">Uncharacterized protein</fullName>
    </submittedName>
</protein>
<dbReference type="EMBL" id="JBBXJM010000001">
    <property type="protein sequence ID" value="KAL1412737.1"/>
    <property type="molecule type" value="Genomic_DNA"/>
</dbReference>
<dbReference type="RefSeq" id="XP_069212681.1">
    <property type="nucleotide sequence ID" value="XM_069349137.1"/>
</dbReference>
<dbReference type="GeneID" id="95981527"/>
<organism evidence="1 2">
    <name type="scientific">Vanrija albida</name>
    <dbReference type="NCBI Taxonomy" id="181172"/>
    <lineage>
        <taxon>Eukaryota</taxon>
        <taxon>Fungi</taxon>
        <taxon>Dikarya</taxon>
        <taxon>Basidiomycota</taxon>
        <taxon>Agaricomycotina</taxon>
        <taxon>Tremellomycetes</taxon>
        <taxon>Trichosporonales</taxon>
        <taxon>Trichosporonaceae</taxon>
        <taxon>Vanrija</taxon>
    </lineage>
</organism>
<evidence type="ECO:0000313" key="2">
    <source>
        <dbReference type="Proteomes" id="UP001565368"/>
    </source>
</evidence>
<evidence type="ECO:0000313" key="1">
    <source>
        <dbReference type="EMBL" id="KAL1412737.1"/>
    </source>
</evidence>
<reference evidence="1 2" key="1">
    <citation type="submission" date="2023-08" db="EMBL/GenBank/DDBJ databases">
        <title>Annotated Genome Sequence of Vanrija albida AlHP1.</title>
        <authorList>
            <person name="Herzog R."/>
        </authorList>
    </citation>
    <scope>NUCLEOTIDE SEQUENCE [LARGE SCALE GENOMIC DNA]</scope>
    <source>
        <strain evidence="1 2">AlHP1</strain>
    </source>
</reference>
<proteinExistence type="predicted"/>
<comment type="caution">
    <text evidence="1">The sequence shown here is derived from an EMBL/GenBank/DDBJ whole genome shotgun (WGS) entry which is preliminary data.</text>
</comment>
<name>A0ABR3QDL0_9TREE</name>
<gene>
    <name evidence="1" type="ORF">Q8F55_000484</name>
</gene>
<sequence length="77" mass="8389">MTTCVRGDYVGVSFKSPTPPAPRLLTRVVNVSVVTRNAFLLTHNPSTNVLGIEHRIDRQASDACSKVNLDPHLLPPP</sequence>